<name>A0A5H8NXB0_SALET</name>
<gene>
    <name evidence="2" type="ORF">ECD07_17720</name>
    <name evidence="3" type="ORF">EIW74_15730</name>
    <name evidence="4" type="ORF">GB147_17675</name>
</gene>
<dbReference type="EMBL" id="DAAHBQ010000081">
    <property type="protein sequence ID" value="HAB5516241.1"/>
    <property type="molecule type" value="Genomic_DNA"/>
</dbReference>
<dbReference type="InterPro" id="IPR008651">
    <property type="entry name" value="Uncharacterised_HicB"/>
</dbReference>
<reference evidence="4" key="3">
    <citation type="submission" date="2019-10" db="EMBL/GenBank/DDBJ databases">
        <authorList>
            <consortium name="NCBI Pathogen Detection Project"/>
        </authorList>
    </citation>
    <scope>NUCLEOTIDE SEQUENCE</scope>
    <source>
        <strain evidence="4">Salmonella enterica</strain>
    </source>
</reference>
<sequence length="67" mass="7528">MSTEKEIIVRDSQPRGAGKSPPFHMRISPELKAQLEAEAERDGTSLANWLKELARRELITRGIEPKG</sequence>
<proteinExistence type="predicted"/>
<evidence type="ECO:0000313" key="4">
    <source>
        <dbReference type="EMBL" id="HAB5516241.1"/>
    </source>
</evidence>
<evidence type="ECO:0000256" key="1">
    <source>
        <dbReference type="SAM" id="MobiDB-lite"/>
    </source>
</evidence>
<dbReference type="EMBL" id="AAHTGA010000012">
    <property type="protein sequence ID" value="ECA0917527.1"/>
    <property type="molecule type" value="Genomic_DNA"/>
</dbReference>
<dbReference type="GO" id="GO:0006355">
    <property type="term" value="P:regulation of DNA-templated transcription"/>
    <property type="evidence" value="ECO:0007669"/>
    <property type="project" value="InterPro"/>
</dbReference>
<protein>
    <submittedName>
        <fullName evidence="3">Toxin-antitoxin system HicB family antitoxin</fullName>
    </submittedName>
</protein>
<dbReference type="SUPFAM" id="SSF47598">
    <property type="entry name" value="Ribbon-helix-helix"/>
    <property type="match status" value="1"/>
</dbReference>
<dbReference type="GO" id="GO:0043565">
    <property type="term" value="F:sequence-specific DNA binding"/>
    <property type="evidence" value="ECO:0007669"/>
    <property type="project" value="UniProtKB-ARBA"/>
</dbReference>
<accession>A0A5H8NXB0</accession>
<dbReference type="InterPro" id="IPR010985">
    <property type="entry name" value="Ribbon_hlx_hlx"/>
</dbReference>
<reference evidence="3" key="2">
    <citation type="submission" date="2018-12" db="EMBL/GenBank/DDBJ databases">
        <authorList>
            <person name="Ashton P.M."/>
            <person name="Dallman T."/>
            <person name="Nair S."/>
            <person name="De Pinna E."/>
            <person name="Peters T."/>
            <person name="Grant K."/>
        </authorList>
    </citation>
    <scope>NUCLEOTIDE SEQUENCE</scope>
    <source>
        <strain evidence="2">627415</strain>
        <strain evidence="3">644161</strain>
    </source>
</reference>
<dbReference type="Proteomes" id="UP000839927">
    <property type="component" value="Unassembled WGS sequence"/>
</dbReference>
<dbReference type="Gene3D" id="1.10.1220.10">
    <property type="entry name" value="Met repressor-like"/>
    <property type="match status" value="1"/>
</dbReference>
<dbReference type="InterPro" id="IPR013321">
    <property type="entry name" value="Arc_rbn_hlx_hlx"/>
</dbReference>
<feature type="region of interest" description="Disordered" evidence="1">
    <location>
        <begin position="1"/>
        <end position="24"/>
    </location>
</feature>
<dbReference type="Pfam" id="PF05534">
    <property type="entry name" value="HicB"/>
    <property type="match status" value="1"/>
</dbReference>
<evidence type="ECO:0000313" key="3">
    <source>
        <dbReference type="EMBL" id="ECA0917527.1"/>
    </source>
</evidence>
<dbReference type="EMBL" id="AAHRMF010000015">
    <property type="protein sequence ID" value="EBZ5486518.1"/>
    <property type="molecule type" value="Genomic_DNA"/>
</dbReference>
<evidence type="ECO:0000313" key="2">
    <source>
        <dbReference type="EMBL" id="EBZ5486518.1"/>
    </source>
</evidence>
<reference evidence="4" key="1">
    <citation type="journal article" date="2018" name="Genome Biol.">
        <title>SKESA: strategic k-mer extension for scrupulous assemblies.</title>
        <authorList>
            <person name="Souvorov A."/>
            <person name="Agarwala R."/>
            <person name="Lipman D.J."/>
        </authorList>
    </citation>
    <scope>NUCLEOTIDE SEQUENCE</scope>
    <source>
        <strain evidence="4">Salmonella enterica</strain>
    </source>
</reference>
<comment type="caution">
    <text evidence="3">The sequence shown here is derived from an EMBL/GenBank/DDBJ whole genome shotgun (WGS) entry which is preliminary data.</text>
</comment>
<dbReference type="AlphaFoldDB" id="A0A5H8NXB0"/>
<organism evidence="3">
    <name type="scientific">Salmonella enterica subsp. enterica serovar Mikawasima</name>
    <dbReference type="NCBI Taxonomy" id="149388"/>
    <lineage>
        <taxon>Bacteria</taxon>
        <taxon>Pseudomonadati</taxon>
        <taxon>Pseudomonadota</taxon>
        <taxon>Gammaproteobacteria</taxon>
        <taxon>Enterobacterales</taxon>
        <taxon>Enterobacteriaceae</taxon>
        <taxon>Salmonella</taxon>
    </lineage>
</organism>
<feature type="compositionally biased region" description="Basic and acidic residues" evidence="1">
    <location>
        <begin position="1"/>
        <end position="13"/>
    </location>
</feature>